<dbReference type="AlphaFoldDB" id="G0UCL1"/>
<dbReference type="OMA" id="EKQAGMQ"/>
<proteinExistence type="predicted"/>
<organism evidence="2">
    <name type="scientific">Trypanosoma vivax (strain Y486)</name>
    <dbReference type="NCBI Taxonomy" id="1055687"/>
    <lineage>
        <taxon>Eukaryota</taxon>
        <taxon>Discoba</taxon>
        <taxon>Euglenozoa</taxon>
        <taxon>Kinetoplastea</taxon>
        <taxon>Metakinetoplastina</taxon>
        <taxon>Trypanosomatida</taxon>
        <taxon>Trypanosomatidae</taxon>
        <taxon>Trypanosoma</taxon>
        <taxon>Duttonella</taxon>
    </lineage>
</organism>
<dbReference type="VEuPathDB" id="TriTrypDB:TvY486_1110550"/>
<dbReference type="PANTHER" id="PTHR31560">
    <property type="entry name" value="UPF0652 PROTEIN C16A11.03C-RELATED"/>
    <property type="match status" value="1"/>
</dbReference>
<dbReference type="EMBL" id="HE573027">
    <property type="protein sequence ID" value="CCC53571.1"/>
    <property type="molecule type" value="Genomic_DNA"/>
</dbReference>
<dbReference type="PANTHER" id="PTHR31560:SF0">
    <property type="entry name" value="UPF0652 PROTEIN C22H10.08"/>
    <property type="match status" value="1"/>
</dbReference>
<evidence type="ECO:0000259" key="1">
    <source>
        <dbReference type="Pfam" id="PF09418"/>
    </source>
</evidence>
<name>G0UCL1_TRYVY</name>
<feature type="domain" description="Non-canonical E2 ubiquitin-conjugating enzyme C-terminal" evidence="1">
    <location>
        <begin position="5"/>
        <end position="451"/>
    </location>
</feature>
<dbReference type="InterPro" id="IPR018553">
    <property type="entry name" value="E2_Ub-conjug_enz"/>
</dbReference>
<protein>
    <recommendedName>
        <fullName evidence="1">Non-canonical E2 ubiquitin-conjugating enzyme C-terminal domain-containing protein</fullName>
    </recommendedName>
</protein>
<sequence>MNYNNVLLRLSDRERQELQLLVAALNVSEYTDDVDDIRRRSFREDRMSRAIRDLFDTVLGLYIASGSMPREAKAGFPEGKIYTSATLDILSSLFEVLRRHKRLNPFSNRSEFGKLTMLLQDLQRPAIRRHLNYSHDFITPVQTVGDELRRLRAEGLLEDADLKEFLNASGKSKADFFQRMLARYGNTGNVSDIERCIRSIDDVYQFVESNVKPLQWMREIIETDFVPLESGSKYSLSIQSGMHGSVLNHDHATQCKYVLESLLLWEIVQQNIFNFWQDSEDDMLKNNGEYLFTNTGQGYHRMCRADKSYSRMTQCVKEAEKRMRGWVGIKVIHVGDRDVPNPLVFIDKYTVIPRIVRPIMDTVLALERIFSDESAEVYPGLRNFLRSKYNTYKELRMTILSDFFRHGFDGSGDDGGNCIDGRLTSAWNWCHQLEKKPFYDAFVLTGFNGFD</sequence>
<reference evidence="2" key="1">
    <citation type="journal article" date="2012" name="Proc. Natl. Acad. Sci. U.S.A.">
        <title>Antigenic diversity is generated by distinct evolutionary mechanisms in African trypanosome species.</title>
        <authorList>
            <person name="Jackson A.P."/>
            <person name="Berry A."/>
            <person name="Aslett M."/>
            <person name="Allison H.C."/>
            <person name="Burton P."/>
            <person name="Vavrova-Anderson J."/>
            <person name="Brown R."/>
            <person name="Browne H."/>
            <person name="Corton N."/>
            <person name="Hauser H."/>
            <person name="Gamble J."/>
            <person name="Gilderthorp R."/>
            <person name="Marcello L."/>
            <person name="McQuillan J."/>
            <person name="Otto T.D."/>
            <person name="Quail M.A."/>
            <person name="Sanders M.J."/>
            <person name="van Tonder A."/>
            <person name="Ginger M.L."/>
            <person name="Field M.C."/>
            <person name="Barry J.D."/>
            <person name="Hertz-Fowler C."/>
            <person name="Berriman M."/>
        </authorList>
    </citation>
    <scope>NUCLEOTIDE SEQUENCE</scope>
    <source>
        <strain evidence="2">Y486</strain>
    </source>
</reference>
<dbReference type="Pfam" id="PF09418">
    <property type="entry name" value="DUF2009"/>
    <property type="match status" value="1"/>
</dbReference>
<dbReference type="InterPro" id="IPR057668">
    <property type="entry name" value="E2_Ub-conjug_enz_C"/>
</dbReference>
<evidence type="ECO:0000313" key="2">
    <source>
        <dbReference type="EMBL" id="CCC53571.1"/>
    </source>
</evidence>
<gene>
    <name evidence="2" type="ORF">TVY486_1110550</name>
</gene>
<accession>G0UCL1</accession>